<dbReference type="EMBL" id="QTSX02002867">
    <property type="protein sequence ID" value="KAJ9074210.1"/>
    <property type="molecule type" value="Genomic_DNA"/>
</dbReference>
<comment type="caution">
    <text evidence="1">The sequence shown here is derived from an EMBL/GenBank/DDBJ whole genome shotgun (WGS) entry which is preliminary data.</text>
</comment>
<evidence type="ECO:0000313" key="2">
    <source>
        <dbReference type="Proteomes" id="UP001165960"/>
    </source>
</evidence>
<name>A0ACC2THZ7_9FUNG</name>
<gene>
    <name evidence="1" type="ORF">DSO57_1008737</name>
</gene>
<sequence>MLGIVSIKVEFPWDKALLRDLGAYQLSTGIDPTKFLPRLEAARIWWVSIEKLSWLVFLVDPHPSGKFEVAGTPG</sequence>
<protein>
    <submittedName>
        <fullName evidence="1">Uncharacterized protein</fullName>
    </submittedName>
</protein>
<dbReference type="Proteomes" id="UP001165960">
    <property type="component" value="Unassembled WGS sequence"/>
</dbReference>
<organism evidence="1 2">
    <name type="scientific">Entomophthora muscae</name>
    <dbReference type="NCBI Taxonomy" id="34485"/>
    <lineage>
        <taxon>Eukaryota</taxon>
        <taxon>Fungi</taxon>
        <taxon>Fungi incertae sedis</taxon>
        <taxon>Zoopagomycota</taxon>
        <taxon>Entomophthoromycotina</taxon>
        <taxon>Entomophthoromycetes</taxon>
        <taxon>Entomophthorales</taxon>
        <taxon>Entomophthoraceae</taxon>
        <taxon>Entomophthora</taxon>
    </lineage>
</organism>
<accession>A0ACC2THZ7</accession>
<proteinExistence type="predicted"/>
<evidence type="ECO:0000313" key="1">
    <source>
        <dbReference type="EMBL" id="KAJ9074210.1"/>
    </source>
</evidence>
<keyword evidence="2" id="KW-1185">Reference proteome</keyword>
<reference evidence="1" key="1">
    <citation type="submission" date="2022-04" db="EMBL/GenBank/DDBJ databases">
        <title>Genome of the entomopathogenic fungus Entomophthora muscae.</title>
        <authorList>
            <person name="Elya C."/>
            <person name="Lovett B.R."/>
            <person name="Lee E."/>
            <person name="Macias A.M."/>
            <person name="Hajek A.E."/>
            <person name="De Bivort B.L."/>
            <person name="Kasson M.T."/>
            <person name="De Fine Licht H.H."/>
            <person name="Stajich J.E."/>
        </authorList>
    </citation>
    <scope>NUCLEOTIDE SEQUENCE</scope>
    <source>
        <strain evidence="1">Berkeley</strain>
    </source>
</reference>